<reference evidence="2 3" key="1">
    <citation type="submission" date="2016-03" db="EMBL/GenBank/DDBJ databases">
        <title>Microsymbionts genomes from the relict species Vavilovia formosa (Stev.) Fed.</title>
        <authorList>
            <person name="Kopat V."/>
            <person name="Chirak E."/>
            <person name="Kimeklis A."/>
            <person name="Andronov E."/>
        </authorList>
    </citation>
    <scope>NUCLEOTIDE SEQUENCE [LARGE SCALE GENOMIC DNA]</scope>
    <source>
        <strain evidence="2 3">Vaf07</strain>
    </source>
</reference>
<evidence type="ECO:0000256" key="1">
    <source>
        <dbReference type="SAM" id="MobiDB-lite"/>
    </source>
</evidence>
<evidence type="ECO:0000313" key="3">
    <source>
        <dbReference type="Proteomes" id="UP000076574"/>
    </source>
</evidence>
<proteinExistence type="predicted"/>
<dbReference type="Proteomes" id="UP000076574">
    <property type="component" value="Unassembled WGS sequence"/>
</dbReference>
<dbReference type="AlphaFoldDB" id="A0A163ZJI4"/>
<feature type="region of interest" description="Disordered" evidence="1">
    <location>
        <begin position="1"/>
        <end position="59"/>
    </location>
</feature>
<sequence>MNRTGKNEGVGNTSGSYLMWPEPPMKLRTNDPHRIKNANHGMTGFFAGPVRGKSKPCPE</sequence>
<protein>
    <submittedName>
        <fullName evidence="2">Uncharacterized protein</fullName>
    </submittedName>
</protein>
<accession>A0A163ZJI4</accession>
<keyword evidence="3" id="KW-1185">Reference proteome</keyword>
<comment type="caution">
    <text evidence="2">The sequence shown here is derived from an EMBL/GenBank/DDBJ whole genome shotgun (WGS) entry which is preliminary data.</text>
</comment>
<name>A0A163ZJI4_9BRAD</name>
<organism evidence="2 3">
    <name type="scientific">Tardiphaga robiniae</name>
    <dbReference type="NCBI Taxonomy" id="943830"/>
    <lineage>
        <taxon>Bacteria</taxon>
        <taxon>Pseudomonadati</taxon>
        <taxon>Pseudomonadota</taxon>
        <taxon>Alphaproteobacteria</taxon>
        <taxon>Hyphomicrobiales</taxon>
        <taxon>Nitrobacteraceae</taxon>
        <taxon>Tardiphaga</taxon>
    </lineage>
</organism>
<dbReference type="EMBL" id="LVYV01000010">
    <property type="protein sequence ID" value="KZD23549.1"/>
    <property type="molecule type" value="Genomic_DNA"/>
</dbReference>
<feature type="compositionally biased region" description="Polar residues" evidence="1">
    <location>
        <begin position="1"/>
        <end position="16"/>
    </location>
</feature>
<evidence type="ECO:0000313" key="2">
    <source>
        <dbReference type="EMBL" id="KZD23549.1"/>
    </source>
</evidence>
<gene>
    <name evidence="2" type="ORF">A4A58_26980</name>
</gene>